<feature type="transmembrane region" description="Helical" evidence="1">
    <location>
        <begin position="29"/>
        <end position="48"/>
    </location>
</feature>
<proteinExistence type="predicted"/>
<protein>
    <submittedName>
        <fullName evidence="2">Uncharacterized protein</fullName>
    </submittedName>
</protein>
<organism evidence="2 3">
    <name type="scientific">candidate division WOR-3 bacterium</name>
    <dbReference type="NCBI Taxonomy" id="2052148"/>
    <lineage>
        <taxon>Bacteria</taxon>
        <taxon>Bacteria division WOR-3</taxon>
    </lineage>
</organism>
<gene>
    <name evidence="2" type="ORF">DCW38_02635</name>
</gene>
<dbReference type="AlphaFoldDB" id="A0A350H944"/>
<keyword evidence="1" id="KW-1133">Transmembrane helix</keyword>
<dbReference type="InterPro" id="IPR036514">
    <property type="entry name" value="SGNH_hydro_sf"/>
</dbReference>
<dbReference type="SUPFAM" id="SSF52266">
    <property type="entry name" value="SGNH hydrolase"/>
    <property type="match status" value="1"/>
</dbReference>
<dbReference type="Proteomes" id="UP000264062">
    <property type="component" value="Unassembled WGS sequence"/>
</dbReference>
<dbReference type="Gene3D" id="3.40.50.1110">
    <property type="entry name" value="SGNH hydrolase"/>
    <property type="match status" value="1"/>
</dbReference>
<evidence type="ECO:0000313" key="3">
    <source>
        <dbReference type="Proteomes" id="UP000264062"/>
    </source>
</evidence>
<reference evidence="2 3" key="1">
    <citation type="journal article" date="2018" name="Nat. Biotechnol.">
        <title>A standardized bacterial taxonomy based on genome phylogeny substantially revises the tree of life.</title>
        <authorList>
            <person name="Parks D.H."/>
            <person name="Chuvochina M."/>
            <person name="Waite D.W."/>
            <person name="Rinke C."/>
            <person name="Skarshewski A."/>
            <person name="Chaumeil P.A."/>
            <person name="Hugenholtz P."/>
        </authorList>
    </citation>
    <scope>NUCLEOTIDE SEQUENCE [LARGE SCALE GENOMIC DNA]</scope>
    <source>
        <strain evidence="2">UBA9956</strain>
    </source>
</reference>
<evidence type="ECO:0000256" key="1">
    <source>
        <dbReference type="SAM" id="Phobius"/>
    </source>
</evidence>
<keyword evidence="1" id="KW-0472">Membrane</keyword>
<accession>A0A350H944</accession>
<comment type="caution">
    <text evidence="2">The sequence shown here is derived from an EMBL/GenBank/DDBJ whole genome shotgun (WGS) entry which is preliminary data.</text>
</comment>
<feature type="transmembrane region" description="Helical" evidence="1">
    <location>
        <begin position="80"/>
        <end position="98"/>
    </location>
</feature>
<sequence length="430" mass="50028">MKLKLIYKIFIAVTAVFLVFYVLLNKGGFSGYELTLVFFFLASIAAILKKDIDLHLLWLTLPFSILIVSLFFRTHLYPEIMILAMNRFYLIVFSFLPLKKIKIHPIVSIVYFNIILFFLFLEIILNIIYVIHPFEILKRKTDIFRLTPLSRFNNSEVNKEGYMGRSIKEEKLEKRILFIGDSFGVGVVDYKQNFIQMIEDSTDFECINLSQPGYSPVDYLREIKTNLKRAMADYAVVIIFAGNDVLNAVMPENNWSLENFKTFNLLRNSEAVLKTRGRTEKGRADLNMKKNEFLQIEKERIAVLDSIALNSEWRLFEDCIKEMKKAFDEEGVKSLFLIIPDEYSVNTVLQKELQESVGADWNYSIKRIENILSENEVEFINTTESLANSYAEGMNPYKENDTHINDAGNYLIYNELKKKIVLTLSKDVLK</sequence>
<feature type="transmembrane region" description="Helical" evidence="1">
    <location>
        <begin position="55"/>
        <end position="74"/>
    </location>
</feature>
<dbReference type="EMBL" id="DMZY01000081">
    <property type="protein sequence ID" value="HAV92060.1"/>
    <property type="molecule type" value="Genomic_DNA"/>
</dbReference>
<feature type="transmembrane region" description="Helical" evidence="1">
    <location>
        <begin position="110"/>
        <end position="131"/>
    </location>
</feature>
<name>A0A350H944_UNCW3</name>
<dbReference type="CDD" id="cd00229">
    <property type="entry name" value="SGNH_hydrolase"/>
    <property type="match status" value="1"/>
</dbReference>
<evidence type="ECO:0000313" key="2">
    <source>
        <dbReference type="EMBL" id="HAV92060.1"/>
    </source>
</evidence>
<keyword evidence="1" id="KW-0812">Transmembrane</keyword>
<feature type="transmembrane region" description="Helical" evidence="1">
    <location>
        <begin position="5"/>
        <end position="23"/>
    </location>
</feature>